<evidence type="ECO:0000256" key="5">
    <source>
        <dbReference type="ARBA" id="ARBA00022833"/>
    </source>
</evidence>
<evidence type="ECO:0000256" key="6">
    <source>
        <dbReference type="ARBA" id="ARBA00023015"/>
    </source>
</evidence>
<evidence type="ECO:0000259" key="11">
    <source>
        <dbReference type="PROSITE" id="PS50157"/>
    </source>
</evidence>
<evidence type="ECO:0000256" key="10">
    <source>
        <dbReference type="SAM" id="MobiDB-lite"/>
    </source>
</evidence>
<dbReference type="SMART" id="SM00355">
    <property type="entry name" value="ZnF_C2H2"/>
    <property type="match status" value="6"/>
</dbReference>
<comment type="similarity">
    <text evidence="1">Belongs to the krueppel C2H2-type zinc-finger protein family.</text>
</comment>
<dbReference type="PROSITE" id="PS50157">
    <property type="entry name" value="ZINC_FINGER_C2H2_2"/>
    <property type="match status" value="6"/>
</dbReference>
<dbReference type="SUPFAM" id="SSF57667">
    <property type="entry name" value="beta-beta-alpha zinc fingers"/>
    <property type="match status" value="2"/>
</dbReference>
<keyword evidence="5" id="KW-0862">Zinc</keyword>
<feature type="domain" description="C2H2-type" evidence="11">
    <location>
        <begin position="333"/>
        <end position="361"/>
    </location>
</feature>
<keyword evidence="4 9" id="KW-0863">Zinc-finger</keyword>
<evidence type="ECO:0000256" key="8">
    <source>
        <dbReference type="ARBA" id="ARBA00023163"/>
    </source>
</evidence>
<evidence type="ECO:0000256" key="9">
    <source>
        <dbReference type="PROSITE-ProRule" id="PRU00042"/>
    </source>
</evidence>
<proteinExistence type="inferred from homology"/>
<comment type="caution">
    <text evidence="12">The sequence shown here is derived from an EMBL/GenBank/DDBJ whole genome shotgun (WGS) entry which is preliminary data.</text>
</comment>
<evidence type="ECO:0000313" key="13">
    <source>
        <dbReference type="Proteomes" id="UP000242188"/>
    </source>
</evidence>
<feature type="compositionally biased region" description="Polar residues" evidence="10">
    <location>
        <begin position="182"/>
        <end position="195"/>
    </location>
</feature>
<dbReference type="Gene3D" id="3.30.160.60">
    <property type="entry name" value="Classic Zinc Finger"/>
    <property type="match status" value="4"/>
</dbReference>
<keyword evidence="6" id="KW-0805">Transcription regulation</keyword>
<dbReference type="EMBL" id="NEDP02000449">
    <property type="protein sequence ID" value="OWF55911.1"/>
    <property type="molecule type" value="Genomic_DNA"/>
</dbReference>
<evidence type="ECO:0000256" key="7">
    <source>
        <dbReference type="ARBA" id="ARBA00023125"/>
    </source>
</evidence>
<dbReference type="PANTHER" id="PTHR24379">
    <property type="entry name" value="KRAB AND ZINC FINGER DOMAIN-CONTAINING"/>
    <property type="match status" value="1"/>
</dbReference>
<keyword evidence="2" id="KW-0479">Metal-binding</keyword>
<feature type="region of interest" description="Disordered" evidence="10">
    <location>
        <begin position="182"/>
        <end position="208"/>
    </location>
</feature>
<feature type="compositionally biased region" description="Acidic residues" evidence="10">
    <location>
        <begin position="196"/>
        <end position="205"/>
    </location>
</feature>
<name>A0A210R4T3_MIZYE</name>
<evidence type="ECO:0000256" key="1">
    <source>
        <dbReference type="ARBA" id="ARBA00006991"/>
    </source>
</evidence>
<gene>
    <name evidence="12" type="ORF">KP79_PYT06437</name>
</gene>
<feature type="region of interest" description="Disordered" evidence="10">
    <location>
        <begin position="80"/>
        <end position="104"/>
    </location>
</feature>
<dbReference type="GO" id="GO:0008270">
    <property type="term" value="F:zinc ion binding"/>
    <property type="evidence" value="ECO:0007669"/>
    <property type="project" value="UniProtKB-KW"/>
</dbReference>
<evidence type="ECO:0000313" key="12">
    <source>
        <dbReference type="EMBL" id="OWF55911.1"/>
    </source>
</evidence>
<feature type="domain" description="C2H2-type" evidence="11">
    <location>
        <begin position="217"/>
        <end position="244"/>
    </location>
</feature>
<dbReference type="InterPro" id="IPR036236">
    <property type="entry name" value="Znf_C2H2_sf"/>
</dbReference>
<feature type="domain" description="C2H2-type" evidence="11">
    <location>
        <begin position="362"/>
        <end position="389"/>
    </location>
</feature>
<sequence>MHVSEDEDECESEEISMSNNSEQRTTDETGSGNKTGSDLCQGTDTEVGLSNYVSNTPNKVYLVSTTRNPTETESAITVHITEEADKEGKDNKSDKEESSLLSEKEGVIRRKSQLSDLGEGGLVQLANALALVSDPLTEAAVQSIIDGSDPTQKGKVTLPQNPSTRATKLTNKKTTVGVISTKVQSQLSSSHSNPQDTEEAEGEETGDGKKKKRTCLFTCDICNQIVRGNVKFKIHLAKHNGQKPFQCEVCNKQFTNIKSKRLHMRRHTGVTPYLCNLCGKKFSLIGSLKAHIKIHEKGGNVKTNCKICDRTFASKNRFERHMQFKHPNTPPVYKCDACSKFFTTSRSLRRHTMSFHMNVKYHLCGVCGKSFFRKEYLTSHLAQHQGLSGLRKIAKKRDSSKAEHGEEVVHVEHMGPSVVQQQQEQHISEPGAILVDASVLHVSHSNIQNVPHAEIQVLEQSDVQNIGSSVVHHIGPSGVTRPSQEALETYQATHIVASGDVASDNMVPVALYSNSPVQYADTGAQVESTYYTIETPSQDDEQQVAHTVVYGYPAVQYEVECSSGADQLNSEDLSAINLLAQASVCQGSESITYVTHGYQ</sequence>
<evidence type="ECO:0000256" key="4">
    <source>
        <dbReference type="ARBA" id="ARBA00022771"/>
    </source>
</evidence>
<protein>
    <submittedName>
        <fullName evidence="12">Zinc finger protein ZFP69B</fullName>
    </submittedName>
</protein>
<feature type="domain" description="C2H2-type" evidence="11">
    <location>
        <begin position="245"/>
        <end position="272"/>
    </location>
</feature>
<keyword evidence="7" id="KW-0238">DNA-binding</keyword>
<dbReference type="OrthoDB" id="654211at2759"/>
<accession>A0A210R4T3</accession>
<keyword evidence="3" id="KW-0677">Repeat</keyword>
<dbReference type="AlphaFoldDB" id="A0A210R4T3"/>
<reference evidence="12 13" key="1">
    <citation type="journal article" date="2017" name="Nat. Ecol. Evol.">
        <title>Scallop genome provides insights into evolution of bilaterian karyotype and development.</title>
        <authorList>
            <person name="Wang S."/>
            <person name="Zhang J."/>
            <person name="Jiao W."/>
            <person name="Li J."/>
            <person name="Xun X."/>
            <person name="Sun Y."/>
            <person name="Guo X."/>
            <person name="Huan P."/>
            <person name="Dong B."/>
            <person name="Zhang L."/>
            <person name="Hu X."/>
            <person name="Sun X."/>
            <person name="Wang J."/>
            <person name="Zhao C."/>
            <person name="Wang Y."/>
            <person name="Wang D."/>
            <person name="Huang X."/>
            <person name="Wang R."/>
            <person name="Lv J."/>
            <person name="Li Y."/>
            <person name="Zhang Z."/>
            <person name="Liu B."/>
            <person name="Lu W."/>
            <person name="Hui Y."/>
            <person name="Liang J."/>
            <person name="Zhou Z."/>
            <person name="Hou R."/>
            <person name="Li X."/>
            <person name="Liu Y."/>
            <person name="Li H."/>
            <person name="Ning X."/>
            <person name="Lin Y."/>
            <person name="Zhao L."/>
            <person name="Xing Q."/>
            <person name="Dou J."/>
            <person name="Li Y."/>
            <person name="Mao J."/>
            <person name="Guo H."/>
            <person name="Dou H."/>
            <person name="Li T."/>
            <person name="Mu C."/>
            <person name="Jiang W."/>
            <person name="Fu Q."/>
            <person name="Fu X."/>
            <person name="Miao Y."/>
            <person name="Liu J."/>
            <person name="Yu Q."/>
            <person name="Li R."/>
            <person name="Liao H."/>
            <person name="Li X."/>
            <person name="Kong Y."/>
            <person name="Jiang Z."/>
            <person name="Chourrout D."/>
            <person name="Li R."/>
            <person name="Bao Z."/>
        </authorList>
    </citation>
    <scope>NUCLEOTIDE SEQUENCE [LARGE SCALE GENOMIC DNA]</scope>
    <source>
        <strain evidence="12 13">PY_sf001</strain>
    </source>
</reference>
<dbReference type="Proteomes" id="UP000242188">
    <property type="component" value="Unassembled WGS sequence"/>
</dbReference>
<feature type="compositionally biased region" description="Polar residues" evidence="10">
    <location>
        <begin position="28"/>
        <end position="44"/>
    </location>
</feature>
<dbReference type="InterPro" id="IPR013087">
    <property type="entry name" value="Znf_C2H2_type"/>
</dbReference>
<feature type="compositionally biased region" description="Acidic residues" evidence="10">
    <location>
        <begin position="1"/>
        <end position="14"/>
    </location>
</feature>
<feature type="domain" description="C2H2-type" evidence="11">
    <location>
        <begin position="303"/>
        <end position="331"/>
    </location>
</feature>
<dbReference type="FunFam" id="3.30.160.60:FF:002737">
    <property type="entry name" value="AGAP008430-PA"/>
    <property type="match status" value="1"/>
</dbReference>
<feature type="domain" description="C2H2-type" evidence="11">
    <location>
        <begin position="273"/>
        <end position="295"/>
    </location>
</feature>
<dbReference type="PANTHER" id="PTHR24379:SF121">
    <property type="entry name" value="C2H2-TYPE DOMAIN-CONTAINING PROTEIN"/>
    <property type="match status" value="1"/>
</dbReference>
<keyword evidence="8" id="KW-0804">Transcription</keyword>
<dbReference type="GO" id="GO:0003677">
    <property type="term" value="F:DNA binding"/>
    <property type="evidence" value="ECO:0007669"/>
    <property type="project" value="UniProtKB-KW"/>
</dbReference>
<feature type="region of interest" description="Disordered" evidence="10">
    <location>
        <begin position="1"/>
        <end position="52"/>
    </location>
</feature>
<dbReference type="FunFam" id="3.30.160.60:FF:000065">
    <property type="entry name" value="B-cell CLL/lymphoma 6, member B"/>
    <property type="match status" value="1"/>
</dbReference>
<evidence type="ECO:0000256" key="3">
    <source>
        <dbReference type="ARBA" id="ARBA00022737"/>
    </source>
</evidence>
<dbReference type="Pfam" id="PF12874">
    <property type="entry name" value="zf-met"/>
    <property type="match status" value="2"/>
</dbReference>
<organism evidence="12 13">
    <name type="scientific">Mizuhopecten yessoensis</name>
    <name type="common">Japanese scallop</name>
    <name type="synonym">Patinopecten yessoensis</name>
    <dbReference type="NCBI Taxonomy" id="6573"/>
    <lineage>
        <taxon>Eukaryota</taxon>
        <taxon>Metazoa</taxon>
        <taxon>Spiralia</taxon>
        <taxon>Lophotrochozoa</taxon>
        <taxon>Mollusca</taxon>
        <taxon>Bivalvia</taxon>
        <taxon>Autobranchia</taxon>
        <taxon>Pteriomorphia</taxon>
        <taxon>Pectinida</taxon>
        <taxon>Pectinoidea</taxon>
        <taxon>Pectinidae</taxon>
        <taxon>Mizuhopecten</taxon>
    </lineage>
</organism>
<dbReference type="Pfam" id="PF00096">
    <property type="entry name" value="zf-C2H2"/>
    <property type="match status" value="3"/>
</dbReference>
<dbReference type="PROSITE" id="PS00028">
    <property type="entry name" value="ZINC_FINGER_C2H2_1"/>
    <property type="match status" value="6"/>
</dbReference>
<evidence type="ECO:0000256" key="2">
    <source>
        <dbReference type="ARBA" id="ARBA00022723"/>
    </source>
</evidence>
<keyword evidence="13" id="KW-1185">Reference proteome</keyword>